<protein>
    <recommendedName>
        <fullName evidence="1">Caspase family p20 domain-containing protein</fullName>
    </recommendedName>
</protein>
<dbReference type="EMBL" id="CAJNXB010003283">
    <property type="protein sequence ID" value="CAF3304660.1"/>
    <property type="molecule type" value="Genomic_DNA"/>
</dbReference>
<keyword evidence="9" id="KW-1185">Reference proteome</keyword>
<evidence type="ECO:0000313" key="3">
    <source>
        <dbReference type="EMBL" id="CAF3304660.1"/>
    </source>
</evidence>
<dbReference type="InterPro" id="IPR001309">
    <property type="entry name" value="Pept_C14_p20"/>
</dbReference>
<dbReference type="PANTHER" id="PTHR22576:SF37">
    <property type="entry name" value="MUCOSA-ASSOCIATED LYMPHOID TISSUE LYMPHOMA TRANSLOCATION PROTEIN 1"/>
    <property type="match status" value="1"/>
</dbReference>
<reference evidence="2" key="1">
    <citation type="submission" date="2021-02" db="EMBL/GenBank/DDBJ databases">
        <authorList>
            <person name="Nowell W R."/>
        </authorList>
    </citation>
    <scope>NUCLEOTIDE SEQUENCE</scope>
</reference>
<dbReference type="EMBL" id="CAJOBS010000959">
    <property type="protein sequence ID" value="CAF4666608.1"/>
    <property type="molecule type" value="Genomic_DNA"/>
</dbReference>
<gene>
    <name evidence="6" type="ORF">HFQ381_LOCUS25795</name>
    <name evidence="4" type="ORF">KIK155_LOCUS28627</name>
    <name evidence="2" type="ORF">LUA448_LOCUS5157</name>
    <name evidence="3" type="ORF">TIS948_LOCUS18672</name>
    <name evidence="7" type="ORF">TOA249_LOCUS15009</name>
    <name evidence="5" type="ORF">UJA718_LOCUS8307</name>
</gene>
<dbReference type="EMBL" id="CAJNYD010000422">
    <property type="protein sequence ID" value="CAF3256821.1"/>
    <property type="molecule type" value="Genomic_DNA"/>
</dbReference>
<evidence type="ECO:0000313" key="7">
    <source>
        <dbReference type="EMBL" id="CAF4666608.1"/>
    </source>
</evidence>
<dbReference type="EMBL" id="CAJNYV010005240">
    <property type="protein sequence ID" value="CAF3732054.1"/>
    <property type="molecule type" value="Genomic_DNA"/>
</dbReference>
<organism evidence="2 8">
    <name type="scientific">Rotaria socialis</name>
    <dbReference type="NCBI Taxonomy" id="392032"/>
    <lineage>
        <taxon>Eukaryota</taxon>
        <taxon>Metazoa</taxon>
        <taxon>Spiralia</taxon>
        <taxon>Gnathifera</taxon>
        <taxon>Rotifera</taxon>
        <taxon>Eurotatoria</taxon>
        <taxon>Bdelloidea</taxon>
        <taxon>Philodinida</taxon>
        <taxon>Philodinidae</taxon>
        <taxon>Rotaria</taxon>
    </lineage>
</organism>
<dbReference type="OrthoDB" id="412369at2759"/>
<dbReference type="Gene3D" id="3.40.50.1460">
    <property type="match status" value="1"/>
</dbReference>
<dbReference type="SUPFAM" id="SSF52129">
    <property type="entry name" value="Caspase-like"/>
    <property type="match status" value="1"/>
</dbReference>
<feature type="domain" description="Caspase family p20" evidence="1">
    <location>
        <begin position="31"/>
        <end position="128"/>
    </location>
</feature>
<evidence type="ECO:0000259" key="1">
    <source>
        <dbReference type="PROSITE" id="PS50208"/>
    </source>
</evidence>
<dbReference type="AlphaFoldDB" id="A0A817RDL5"/>
<evidence type="ECO:0000313" key="9">
    <source>
        <dbReference type="Proteomes" id="UP000663873"/>
    </source>
</evidence>
<proteinExistence type="predicted"/>
<dbReference type="InterPro" id="IPR011600">
    <property type="entry name" value="Pept_C14_caspase"/>
</dbReference>
<dbReference type="PANTHER" id="PTHR22576">
    <property type="entry name" value="MUCOSA ASSOCIATED LYMPHOID TISSUE LYMPHOMA TRANSLOCATION PROTEIN 1/PARACASPASE"/>
    <property type="match status" value="1"/>
</dbReference>
<sequence length="264" mass="30636">MTSNIPHQRKRALIVGINKYPRNPLDYCLNDAEDLSKALQRIEFDVSLGTNCNRKEFLDLIESFVQVIQRNDLILFYFAGHGRQNQDQNYLILSDYNYDFSTTEENYIVEHCVNVQYIMKKIYDKRCRVSIFLFDCCRNYVRTRAMDMKQGLSPMCARSETLIAYSCAPGEAALDETKNARNGIFMQNLLKHIEIPNEDFEQVLKSVARDVKAQTDGFQLPYRTSSLTELVYLVPHLVQGQTYFSTAFPFFVKHDLKGVLKYIG</sequence>
<dbReference type="EMBL" id="CAJOBP010000876">
    <property type="protein sequence ID" value="CAF4230576.1"/>
    <property type="molecule type" value="Genomic_DNA"/>
</dbReference>
<evidence type="ECO:0000313" key="6">
    <source>
        <dbReference type="EMBL" id="CAF4475545.1"/>
    </source>
</evidence>
<dbReference type="InterPro" id="IPR052039">
    <property type="entry name" value="Caspase-related_regulators"/>
</dbReference>
<comment type="caution">
    <text evidence="2">The sequence shown here is derived from an EMBL/GenBank/DDBJ whole genome shotgun (WGS) entry which is preliminary data.</text>
</comment>
<evidence type="ECO:0000313" key="4">
    <source>
        <dbReference type="EMBL" id="CAF3732054.1"/>
    </source>
</evidence>
<dbReference type="Proteomes" id="UP000663865">
    <property type="component" value="Unassembled WGS sequence"/>
</dbReference>
<evidence type="ECO:0000313" key="5">
    <source>
        <dbReference type="EMBL" id="CAF4230576.1"/>
    </source>
</evidence>
<evidence type="ECO:0000313" key="8">
    <source>
        <dbReference type="Proteomes" id="UP000663833"/>
    </source>
</evidence>
<evidence type="ECO:0000313" key="2">
    <source>
        <dbReference type="EMBL" id="CAF3256821.1"/>
    </source>
</evidence>
<dbReference type="Proteomes" id="UP000663851">
    <property type="component" value="Unassembled WGS sequence"/>
</dbReference>
<dbReference type="Proteomes" id="UP000663833">
    <property type="component" value="Unassembled WGS sequence"/>
</dbReference>
<dbReference type="EMBL" id="CAJOBO010002958">
    <property type="protein sequence ID" value="CAF4475545.1"/>
    <property type="molecule type" value="Genomic_DNA"/>
</dbReference>
<dbReference type="GO" id="GO:0004197">
    <property type="term" value="F:cysteine-type endopeptidase activity"/>
    <property type="evidence" value="ECO:0007669"/>
    <property type="project" value="InterPro"/>
</dbReference>
<dbReference type="Pfam" id="PF00656">
    <property type="entry name" value="Peptidase_C14"/>
    <property type="match status" value="1"/>
</dbReference>
<dbReference type="Proteomes" id="UP000663825">
    <property type="component" value="Unassembled WGS sequence"/>
</dbReference>
<dbReference type="Proteomes" id="UP000663838">
    <property type="component" value="Unassembled WGS sequence"/>
</dbReference>
<name>A0A817RDL5_9BILA</name>
<dbReference type="Proteomes" id="UP000663873">
    <property type="component" value="Unassembled WGS sequence"/>
</dbReference>
<dbReference type="GO" id="GO:0006508">
    <property type="term" value="P:proteolysis"/>
    <property type="evidence" value="ECO:0007669"/>
    <property type="project" value="InterPro"/>
</dbReference>
<dbReference type="InterPro" id="IPR029030">
    <property type="entry name" value="Caspase-like_dom_sf"/>
</dbReference>
<dbReference type="PROSITE" id="PS50208">
    <property type="entry name" value="CASPASE_P20"/>
    <property type="match status" value="1"/>
</dbReference>
<accession>A0A817RDL5</accession>